<dbReference type="Proteomes" id="UP001432146">
    <property type="component" value="Unassembled WGS sequence"/>
</dbReference>
<evidence type="ECO:0000259" key="1">
    <source>
        <dbReference type="PROSITE" id="PS50053"/>
    </source>
</evidence>
<sequence>MVAISCRCHPIVTIYRLEGPRLELPISYSETVGYLKQMVSKLLDERNLNWKPEKMRLWLRGFYMENNRIISDYKLNSKDRIILLLDDRC</sequence>
<organism evidence="2 3">
    <name type="scientific">Tetragonisca angustula</name>
    <dbReference type="NCBI Taxonomy" id="166442"/>
    <lineage>
        <taxon>Eukaryota</taxon>
        <taxon>Metazoa</taxon>
        <taxon>Ecdysozoa</taxon>
        <taxon>Arthropoda</taxon>
        <taxon>Hexapoda</taxon>
        <taxon>Insecta</taxon>
        <taxon>Pterygota</taxon>
        <taxon>Neoptera</taxon>
        <taxon>Endopterygota</taxon>
        <taxon>Hymenoptera</taxon>
        <taxon>Apocrita</taxon>
        <taxon>Aculeata</taxon>
        <taxon>Apoidea</taxon>
        <taxon>Anthophila</taxon>
        <taxon>Apidae</taxon>
        <taxon>Tetragonisca</taxon>
    </lineage>
</organism>
<dbReference type="CDD" id="cd17039">
    <property type="entry name" value="Ubl_ubiquitin_like"/>
    <property type="match status" value="1"/>
</dbReference>
<comment type="caution">
    <text evidence="2">The sequence shown here is derived from an EMBL/GenBank/DDBJ whole genome shotgun (WGS) entry which is preliminary data.</text>
</comment>
<keyword evidence="3" id="KW-1185">Reference proteome</keyword>
<proteinExistence type="predicted"/>
<evidence type="ECO:0000313" key="2">
    <source>
        <dbReference type="EMBL" id="KAK9296661.1"/>
    </source>
</evidence>
<dbReference type="SUPFAM" id="SSF54236">
    <property type="entry name" value="Ubiquitin-like"/>
    <property type="match status" value="1"/>
</dbReference>
<dbReference type="AlphaFoldDB" id="A0AAW0ZGH5"/>
<feature type="domain" description="Ubiquitin-like" evidence="1">
    <location>
        <begin position="12"/>
        <end position="89"/>
    </location>
</feature>
<dbReference type="InterPro" id="IPR029071">
    <property type="entry name" value="Ubiquitin-like_domsf"/>
</dbReference>
<name>A0AAW0ZGH5_9HYME</name>
<reference evidence="2 3" key="1">
    <citation type="submission" date="2024-05" db="EMBL/GenBank/DDBJ databases">
        <title>The nuclear and mitochondrial genome assemblies of Tetragonisca angustula (Apidae: Meliponini), a tiny yet remarkable pollinator in the Neotropics.</title>
        <authorList>
            <person name="Ferrari R."/>
            <person name="Ricardo P.C."/>
            <person name="Dias F.C."/>
            <person name="Araujo N.S."/>
            <person name="Soares D.O."/>
            <person name="Zhou Q.-S."/>
            <person name="Zhu C.-D."/>
            <person name="Coutinho L."/>
            <person name="Airas M.C."/>
            <person name="Batista T.M."/>
        </authorList>
    </citation>
    <scope>NUCLEOTIDE SEQUENCE [LARGE SCALE GENOMIC DNA]</scope>
    <source>
        <strain evidence="2">ASF017062</strain>
        <tissue evidence="2">Abdomen</tissue>
    </source>
</reference>
<dbReference type="EMBL" id="JAWNGG020000207">
    <property type="protein sequence ID" value="KAK9296661.1"/>
    <property type="molecule type" value="Genomic_DNA"/>
</dbReference>
<dbReference type="PROSITE" id="PS50053">
    <property type="entry name" value="UBIQUITIN_2"/>
    <property type="match status" value="1"/>
</dbReference>
<accession>A0AAW0ZGH5</accession>
<dbReference type="InterPro" id="IPR000626">
    <property type="entry name" value="Ubiquitin-like_dom"/>
</dbReference>
<protein>
    <recommendedName>
        <fullName evidence="1">Ubiquitin-like domain-containing protein</fullName>
    </recommendedName>
</protein>
<evidence type="ECO:0000313" key="3">
    <source>
        <dbReference type="Proteomes" id="UP001432146"/>
    </source>
</evidence>
<gene>
    <name evidence="2" type="ORF">QLX08_009386</name>
</gene>
<dbReference type="Gene3D" id="3.10.20.90">
    <property type="entry name" value="Phosphatidylinositol 3-kinase Catalytic Subunit, Chain A, domain 1"/>
    <property type="match status" value="1"/>
</dbReference>